<name>U9TS93_RHIID</name>
<accession>U9TS93</accession>
<dbReference type="AlphaFoldDB" id="U9TS93"/>
<gene>
    <name evidence="1" type="ORF">GLOINDRAFT_3209</name>
</gene>
<reference evidence="1" key="1">
    <citation type="submission" date="2013-07" db="EMBL/GenBank/DDBJ databases">
        <title>The genome of an arbuscular mycorrhizal fungus provides insights into the evolution of the oldest plant symbiosis.</title>
        <authorList>
            <consortium name="DOE Joint Genome Institute"/>
            <person name="Tisserant E."/>
            <person name="Malbreil M."/>
            <person name="Kuo A."/>
            <person name="Kohler A."/>
            <person name="Symeonidi A."/>
            <person name="Balestrini R."/>
            <person name="Charron P."/>
            <person name="Duensing N."/>
            <person name="Frei-dit-Frey N."/>
            <person name="Gianinazzi-Pearson V."/>
            <person name="Gilbert B."/>
            <person name="Handa Y."/>
            <person name="Hijri M."/>
            <person name="Kaul R."/>
            <person name="Kawaguchi M."/>
            <person name="Krajinski F."/>
            <person name="Lammers P."/>
            <person name="Lapierre D."/>
            <person name="Masclaux F.G."/>
            <person name="Murat C."/>
            <person name="Morin E."/>
            <person name="Ndikumana S."/>
            <person name="Pagni M."/>
            <person name="Petitpierre D."/>
            <person name="Requena N."/>
            <person name="Rosikiewicz P."/>
            <person name="Riley R."/>
            <person name="Saito K."/>
            <person name="San Clemente H."/>
            <person name="Shapiro H."/>
            <person name="van Tuinen D."/>
            <person name="Becard G."/>
            <person name="Bonfante P."/>
            <person name="Paszkowski U."/>
            <person name="Shachar-Hill Y."/>
            <person name="Young J.P."/>
            <person name="Sanders I.R."/>
            <person name="Henrissat B."/>
            <person name="Rensing S.A."/>
            <person name="Grigoriev I.V."/>
            <person name="Corradi N."/>
            <person name="Roux C."/>
            <person name="Martin F."/>
        </authorList>
    </citation>
    <scope>NUCLEOTIDE SEQUENCE</scope>
    <source>
        <strain evidence="1">DAOM 197198</strain>
    </source>
</reference>
<organism evidence="1">
    <name type="scientific">Rhizophagus irregularis (strain DAOM 181602 / DAOM 197198 / MUCL 43194)</name>
    <name type="common">Arbuscular mycorrhizal fungus</name>
    <name type="synonym">Glomus intraradices</name>
    <dbReference type="NCBI Taxonomy" id="747089"/>
    <lineage>
        <taxon>Eukaryota</taxon>
        <taxon>Fungi</taxon>
        <taxon>Fungi incertae sedis</taxon>
        <taxon>Mucoromycota</taxon>
        <taxon>Glomeromycotina</taxon>
        <taxon>Glomeromycetes</taxon>
        <taxon>Glomerales</taxon>
        <taxon>Glomeraceae</taxon>
        <taxon>Rhizophagus</taxon>
    </lineage>
</organism>
<sequence>MIFCEWEELAGTKFSFSADTEDRRRYIANSSSRISRLISTTEVRTPELRNLEWLPRLSNPENHFFRSNNNITVTFRYDFKR</sequence>
<evidence type="ECO:0000313" key="1">
    <source>
        <dbReference type="EMBL" id="ESA11024.1"/>
    </source>
</evidence>
<protein>
    <submittedName>
        <fullName evidence="1">Uncharacterized protein</fullName>
    </submittedName>
</protein>
<dbReference type="HOGENOM" id="CLU_2575076_0_0_1"/>
<proteinExistence type="predicted"/>
<dbReference type="EMBL" id="KI286456">
    <property type="protein sequence ID" value="ESA11024.1"/>
    <property type="molecule type" value="Genomic_DNA"/>
</dbReference>